<evidence type="ECO:0000256" key="2">
    <source>
        <dbReference type="SAM" id="Phobius"/>
    </source>
</evidence>
<proteinExistence type="predicted"/>
<keyword evidence="2" id="KW-0472">Membrane</keyword>
<feature type="signal peptide" evidence="3">
    <location>
        <begin position="1"/>
        <end position="21"/>
    </location>
</feature>
<keyword evidence="5" id="KW-1185">Reference proteome</keyword>
<name>A0A5C3QFZ5_9AGAR</name>
<keyword evidence="3" id="KW-0732">Signal</keyword>
<dbReference type="AlphaFoldDB" id="A0A5C3QFZ5"/>
<evidence type="ECO:0000313" key="4">
    <source>
        <dbReference type="EMBL" id="TFK97253.1"/>
    </source>
</evidence>
<dbReference type="EMBL" id="ML178849">
    <property type="protein sequence ID" value="TFK97253.1"/>
    <property type="molecule type" value="Genomic_DNA"/>
</dbReference>
<feature type="chain" id="PRO_5022799240" evidence="3">
    <location>
        <begin position="22"/>
        <end position="338"/>
    </location>
</feature>
<evidence type="ECO:0000256" key="1">
    <source>
        <dbReference type="SAM" id="MobiDB-lite"/>
    </source>
</evidence>
<gene>
    <name evidence="4" type="ORF">BDV98DRAFT_574834</name>
</gene>
<sequence>MLAMILLFALFELKIAPIAHSALVNVTVDDFSPEISYFPNATEAGWSPVSLPREPCGGCAVSFGDPDRLSNRTYHDGTSNRQTRENVLGLNFTFVGTAIYAQLVVPGNDHPGIDRLDSEYYFYIDGERVGEYAKSAPDLSQTSDNPNNAYLFNHTVYANDTLPNGTHVFSLQAGRVGGPEALVLFDSLIYTHLEEDDTPTSDPPKPSDPPGPAGGQRSTNMLTIILATVIPIVVLSILFTLCFLLHRRQRRARQALEQERRNAVAQWEQDRCNNAFPGGEIVGMGPYSRPPSYTSNDGLSGARGGGMVMRWLSLSARTAEQAERANTSTRRSDKGGRM</sequence>
<evidence type="ECO:0000256" key="3">
    <source>
        <dbReference type="SAM" id="SignalP"/>
    </source>
</evidence>
<dbReference type="OrthoDB" id="3245657at2759"/>
<evidence type="ECO:0000313" key="5">
    <source>
        <dbReference type="Proteomes" id="UP000305067"/>
    </source>
</evidence>
<feature type="compositionally biased region" description="Pro residues" evidence="1">
    <location>
        <begin position="201"/>
        <end position="212"/>
    </location>
</feature>
<organism evidence="4 5">
    <name type="scientific">Pterulicium gracile</name>
    <dbReference type="NCBI Taxonomy" id="1884261"/>
    <lineage>
        <taxon>Eukaryota</taxon>
        <taxon>Fungi</taxon>
        <taxon>Dikarya</taxon>
        <taxon>Basidiomycota</taxon>
        <taxon>Agaricomycotina</taxon>
        <taxon>Agaricomycetes</taxon>
        <taxon>Agaricomycetidae</taxon>
        <taxon>Agaricales</taxon>
        <taxon>Pleurotineae</taxon>
        <taxon>Pterulaceae</taxon>
        <taxon>Pterulicium</taxon>
    </lineage>
</organism>
<reference evidence="4 5" key="1">
    <citation type="journal article" date="2019" name="Nat. Ecol. Evol.">
        <title>Megaphylogeny resolves global patterns of mushroom evolution.</title>
        <authorList>
            <person name="Varga T."/>
            <person name="Krizsan K."/>
            <person name="Foldi C."/>
            <person name="Dima B."/>
            <person name="Sanchez-Garcia M."/>
            <person name="Sanchez-Ramirez S."/>
            <person name="Szollosi G.J."/>
            <person name="Szarkandi J.G."/>
            <person name="Papp V."/>
            <person name="Albert L."/>
            <person name="Andreopoulos W."/>
            <person name="Angelini C."/>
            <person name="Antonin V."/>
            <person name="Barry K.W."/>
            <person name="Bougher N.L."/>
            <person name="Buchanan P."/>
            <person name="Buyck B."/>
            <person name="Bense V."/>
            <person name="Catcheside P."/>
            <person name="Chovatia M."/>
            <person name="Cooper J."/>
            <person name="Damon W."/>
            <person name="Desjardin D."/>
            <person name="Finy P."/>
            <person name="Geml J."/>
            <person name="Haridas S."/>
            <person name="Hughes K."/>
            <person name="Justo A."/>
            <person name="Karasinski D."/>
            <person name="Kautmanova I."/>
            <person name="Kiss B."/>
            <person name="Kocsube S."/>
            <person name="Kotiranta H."/>
            <person name="LaButti K.M."/>
            <person name="Lechner B.E."/>
            <person name="Liimatainen K."/>
            <person name="Lipzen A."/>
            <person name="Lukacs Z."/>
            <person name="Mihaltcheva S."/>
            <person name="Morgado L.N."/>
            <person name="Niskanen T."/>
            <person name="Noordeloos M.E."/>
            <person name="Ohm R.A."/>
            <person name="Ortiz-Santana B."/>
            <person name="Ovrebo C."/>
            <person name="Racz N."/>
            <person name="Riley R."/>
            <person name="Savchenko A."/>
            <person name="Shiryaev A."/>
            <person name="Soop K."/>
            <person name="Spirin V."/>
            <person name="Szebenyi C."/>
            <person name="Tomsovsky M."/>
            <person name="Tulloss R.E."/>
            <person name="Uehling J."/>
            <person name="Grigoriev I.V."/>
            <person name="Vagvolgyi C."/>
            <person name="Papp T."/>
            <person name="Martin F.M."/>
            <person name="Miettinen O."/>
            <person name="Hibbett D.S."/>
            <person name="Nagy L.G."/>
        </authorList>
    </citation>
    <scope>NUCLEOTIDE SEQUENCE [LARGE SCALE GENOMIC DNA]</scope>
    <source>
        <strain evidence="4 5">CBS 309.79</strain>
    </source>
</reference>
<dbReference type="STRING" id="1884261.A0A5C3QFZ5"/>
<feature type="transmembrane region" description="Helical" evidence="2">
    <location>
        <begin position="221"/>
        <end position="245"/>
    </location>
</feature>
<dbReference type="Proteomes" id="UP000305067">
    <property type="component" value="Unassembled WGS sequence"/>
</dbReference>
<keyword evidence="2" id="KW-1133">Transmembrane helix</keyword>
<feature type="region of interest" description="Disordered" evidence="1">
    <location>
        <begin position="194"/>
        <end position="216"/>
    </location>
</feature>
<accession>A0A5C3QFZ5</accession>
<protein>
    <submittedName>
        <fullName evidence="4">Uncharacterized protein</fullName>
    </submittedName>
</protein>
<keyword evidence="2" id="KW-0812">Transmembrane</keyword>